<name>A0A098C2I1_9BACT</name>
<evidence type="ECO:0008006" key="4">
    <source>
        <dbReference type="Google" id="ProtNLM"/>
    </source>
</evidence>
<evidence type="ECO:0000313" key="2">
    <source>
        <dbReference type="EMBL" id="CEA17119.1"/>
    </source>
</evidence>
<dbReference type="SUPFAM" id="SSF75138">
    <property type="entry name" value="HprK N-terminal domain-like"/>
    <property type="match status" value="1"/>
</dbReference>
<dbReference type="Gene3D" id="3.40.1390.20">
    <property type="entry name" value="HprK N-terminal domain-like"/>
    <property type="match status" value="1"/>
</dbReference>
<dbReference type="HOGENOM" id="CLU_140224_1_0_10"/>
<dbReference type="EMBL" id="LN515532">
    <property type="protein sequence ID" value="CEA17119.1"/>
    <property type="molecule type" value="Genomic_DNA"/>
</dbReference>
<dbReference type="KEGG" id="pbt:ING2E5B_2394"/>
<evidence type="ECO:0000313" key="3">
    <source>
        <dbReference type="Proteomes" id="UP000032417"/>
    </source>
</evidence>
<reference evidence="2 3" key="1">
    <citation type="submission" date="2014-08" db="EMBL/GenBank/DDBJ databases">
        <authorList>
            <person name="Wibberg D."/>
        </authorList>
    </citation>
    <scope>NUCLEOTIDE SEQUENCE [LARGE SCALE GENOMIC DNA]</scope>
    <source>
        <strain evidence="3">ING2-E5B</strain>
    </source>
</reference>
<dbReference type="AlphaFoldDB" id="A0A098C2I1"/>
<keyword evidence="3" id="KW-1185">Reference proteome</keyword>
<dbReference type="STRING" id="1562970.ING2E5B_2394"/>
<organism evidence="2 3">
    <name type="scientific">Fermentimonas caenicola</name>
    <dbReference type="NCBI Taxonomy" id="1562970"/>
    <lineage>
        <taxon>Bacteria</taxon>
        <taxon>Pseudomonadati</taxon>
        <taxon>Bacteroidota</taxon>
        <taxon>Bacteroidia</taxon>
        <taxon>Bacteroidales</taxon>
        <taxon>Dysgonomonadaceae</taxon>
        <taxon>Fermentimonas</taxon>
    </lineage>
</organism>
<accession>A0A098C2I1</accession>
<dbReference type="Proteomes" id="UP000032417">
    <property type="component" value="Chromosome 1"/>
</dbReference>
<comment type="subunit">
    <text evidence="1">Homohexamer.</text>
</comment>
<evidence type="ECO:0000256" key="1">
    <source>
        <dbReference type="ARBA" id="ARBA00011643"/>
    </source>
</evidence>
<proteinExistence type="predicted"/>
<protein>
    <recommendedName>
        <fullName evidence="4">DRTGG domain-containing protein</fullName>
    </recommendedName>
</protein>
<dbReference type="InterPro" id="IPR028979">
    <property type="entry name" value="Ser_kin/Pase_Hpr-like_N_sf"/>
</dbReference>
<gene>
    <name evidence="2" type="ORF">ING2E5B_2394</name>
</gene>
<sequence>MVKDLKYLVNKLGLECKASKNLLSRVPKGAYVSDLLSEVMGKAREDMIWITSQAHRNIIAVASLKELSAIIIVNERGVEMDVLESAESEGVVVLYSSLPAFETAGKLYCSLYDIE</sequence>